<proteinExistence type="inferred from homology"/>
<dbReference type="SUPFAM" id="SSF47661">
    <property type="entry name" value="t-snare proteins"/>
    <property type="match status" value="1"/>
</dbReference>
<keyword evidence="2" id="KW-0653">Protein transport</keyword>
<evidence type="ECO:0000256" key="2">
    <source>
        <dbReference type="ARBA" id="ARBA00022927"/>
    </source>
</evidence>
<keyword evidence="4" id="KW-0472">Membrane</keyword>
<dbReference type="GO" id="GO:0048278">
    <property type="term" value="P:vesicle docking"/>
    <property type="evidence" value="ECO:0007669"/>
    <property type="project" value="TreeGrafter"/>
</dbReference>
<dbReference type="GO" id="GO:0000149">
    <property type="term" value="F:SNARE binding"/>
    <property type="evidence" value="ECO:0007669"/>
    <property type="project" value="TreeGrafter"/>
</dbReference>
<feature type="region of interest" description="Disordered" evidence="3">
    <location>
        <begin position="1"/>
        <end position="43"/>
    </location>
</feature>
<keyword evidence="4" id="KW-1133">Transmembrane helix</keyword>
<evidence type="ECO:0000256" key="3">
    <source>
        <dbReference type="SAM" id="MobiDB-lite"/>
    </source>
</evidence>
<evidence type="ECO:0000259" key="5">
    <source>
        <dbReference type="PROSITE" id="PS50192"/>
    </source>
</evidence>
<dbReference type="GO" id="GO:0006886">
    <property type="term" value="P:intracellular protein transport"/>
    <property type="evidence" value="ECO:0007669"/>
    <property type="project" value="TreeGrafter"/>
</dbReference>
<evidence type="ECO:0000256" key="4">
    <source>
        <dbReference type="SAM" id="Phobius"/>
    </source>
</evidence>
<feature type="compositionally biased region" description="Gly residues" evidence="3">
    <location>
        <begin position="1"/>
        <end position="14"/>
    </location>
</feature>
<dbReference type="Pfam" id="PF05739">
    <property type="entry name" value="SNARE"/>
    <property type="match status" value="1"/>
</dbReference>
<keyword evidence="2" id="KW-0813">Transport</keyword>
<feature type="compositionally biased region" description="Low complexity" evidence="3">
    <location>
        <begin position="26"/>
        <end position="42"/>
    </location>
</feature>
<dbReference type="AlphaFoldDB" id="A0A7R9TKE8"/>
<dbReference type="PANTHER" id="PTHR19957:SF251">
    <property type="entry name" value="SYNTAXIN-RELATED PROTEIN KNOLLE"/>
    <property type="match status" value="1"/>
</dbReference>
<dbReference type="GO" id="GO:0005484">
    <property type="term" value="F:SNAP receptor activity"/>
    <property type="evidence" value="ECO:0007669"/>
    <property type="project" value="TreeGrafter"/>
</dbReference>
<dbReference type="Gene3D" id="1.20.5.110">
    <property type="match status" value="1"/>
</dbReference>
<dbReference type="InterPro" id="IPR010989">
    <property type="entry name" value="SNARE"/>
</dbReference>
<reference evidence="6" key="1">
    <citation type="submission" date="2021-01" db="EMBL/GenBank/DDBJ databases">
        <authorList>
            <person name="Corre E."/>
            <person name="Pelletier E."/>
            <person name="Niang G."/>
            <person name="Scheremetjew M."/>
            <person name="Finn R."/>
            <person name="Kale V."/>
            <person name="Holt S."/>
            <person name="Cochrane G."/>
            <person name="Meng A."/>
            <person name="Brown T."/>
            <person name="Cohen L."/>
        </authorList>
    </citation>
    <scope>NUCLEOTIDE SEQUENCE</scope>
    <source>
        <strain evidence="6">RCC1614</strain>
    </source>
</reference>
<dbReference type="GO" id="GO:0006887">
    <property type="term" value="P:exocytosis"/>
    <property type="evidence" value="ECO:0007669"/>
    <property type="project" value="TreeGrafter"/>
</dbReference>
<protein>
    <recommendedName>
        <fullName evidence="5">t-SNARE coiled-coil homology domain-containing protein</fullName>
    </recommendedName>
</protein>
<feature type="transmembrane region" description="Helical" evidence="4">
    <location>
        <begin position="121"/>
        <end position="143"/>
    </location>
</feature>
<dbReference type="PROSITE" id="PS50192">
    <property type="entry name" value="T_SNARE"/>
    <property type="match status" value="1"/>
</dbReference>
<gene>
    <name evidence="6" type="ORF">MPUS1402_LOCUS5571</name>
</gene>
<comment type="similarity">
    <text evidence="1">Belongs to the syntaxin family.</text>
</comment>
<sequence length="144" mass="15142">MFGSVLRGGGGGGKPPAAPRRFDYRSQTTQTQTQSSEAQTQTMNAAALESARRAKDATRSLERGMLSLNQIFLDMANLVTTQGDALDDVEAHVAKSAAAARGAERSLTAAREHQKKGRRKVFAIVGIAVACVVVVALIAIAGFV</sequence>
<dbReference type="InterPro" id="IPR045242">
    <property type="entry name" value="Syntaxin"/>
</dbReference>
<dbReference type="GO" id="GO:0005886">
    <property type="term" value="C:plasma membrane"/>
    <property type="evidence" value="ECO:0007669"/>
    <property type="project" value="TreeGrafter"/>
</dbReference>
<dbReference type="PANTHER" id="PTHR19957">
    <property type="entry name" value="SYNTAXIN"/>
    <property type="match status" value="1"/>
</dbReference>
<organism evidence="6">
    <name type="scientific">Micromonas pusilla</name>
    <name type="common">Picoplanktonic green alga</name>
    <name type="synonym">Chromulina pusilla</name>
    <dbReference type="NCBI Taxonomy" id="38833"/>
    <lineage>
        <taxon>Eukaryota</taxon>
        <taxon>Viridiplantae</taxon>
        <taxon>Chlorophyta</taxon>
        <taxon>Mamiellophyceae</taxon>
        <taxon>Mamiellales</taxon>
        <taxon>Mamiellaceae</taxon>
        <taxon>Micromonas</taxon>
    </lineage>
</organism>
<name>A0A7R9TKE8_MICPS</name>
<keyword evidence="4" id="KW-0812">Transmembrane</keyword>
<dbReference type="EMBL" id="HBDY01007570">
    <property type="protein sequence ID" value="CAD8237221.1"/>
    <property type="molecule type" value="Transcribed_RNA"/>
</dbReference>
<evidence type="ECO:0000256" key="1">
    <source>
        <dbReference type="ARBA" id="ARBA00009063"/>
    </source>
</evidence>
<dbReference type="SMART" id="SM00397">
    <property type="entry name" value="t_SNARE"/>
    <property type="match status" value="1"/>
</dbReference>
<dbReference type="GO" id="GO:0031201">
    <property type="term" value="C:SNARE complex"/>
    <property type="evidence" value="ECO:0007669"/>
    <property type="project" value="TreeGrafter"/>
</dbReference>
<accession>A0A7R9TKE8</accession>
<dbReference type="InterPro" id="IPR000727">
    <property type="entry name" value="T_SNARE_dom"/>
</dbReference>
<dbReference type="GO" id="GO:0006906">
    <property type="term" value="P:vesicle fusion"/>
    <property type="evidence" value="ECO:0007669"/>
    <property type="project" value="TreeGrafter"/>
</dbReference>
<feature type="domain" description="T-SNARE coiled-coil homology" evidence="5">
    <location>
        <begin position="48"/>
        <end position="110"/>
    </location>
</feature>
<evidence type="ECO:0000313" key="6">
    <source>
        <dbReference type="EMBL" id="CAD8237221.1"/>
    </source>
</evidence>
<dbReference type="GO" id="GO:0012505">
    <property type="term" value="C:endomembrane system"/>
    <property type="evidence" value="ECO:0007669"/>
    <property type="project" value="TreeGrafter"/>
</dbReference>